<name>A0ACB8QIW9_9AGAM</name>
<evidence type="ECO:0000313" key="2">
    <source>
        <dbReference type="Proteomes" id="UP000814128"/>
    </source>
</evidence>
<accession>A0ACB8QIW9</accession>
<organism evidence="1 2">
    <name type="scientific">Vararia minispora EC-137</name>
    <dbReference type="NCBI Taxonomy" id="1314806"/>
    <lineage>
        <taxon>Eukaryota</taxon>
        <taxon>Fungi</taxon>
        <taxon>Dikarya</taxon>
        <taxon>Basidiomycota</taxon>
        <taxon>Agaricomycotina</taxon>
        <taxon>Agaricomycetes</taxon>
        <taxon>Russulales</taxon>
        <taxon>Lachnocladiaceae</taxon>
        <taxon>Vararia</taxon>
    </lineage>
</organism>
<gene>
    <name evidence="1" type="ORF">K488DRAFT_86640</name>
</gene>
<dbReference type="Proteomes" id="UP000814128">
    <property type="component" value="Unassembled WGS sequence"/>
</dbReference>
<reference evidence="1" key="1">
    <citation type="submission" date="2021-02" db="EMBL/GenBank/DDBJ databases">
        <authorList>
            <consortium name="DOE Joint Genome Institute"/>
            <person name="Ahrendt S."/>
            <person name="Looney B.P."/>
            <person name="Miyauchi S."/>
            <person name="Morin E."/>
            <person name="Drula E."/>
            <person name="Courty P.E."/>
            <person name="Chicoki N."/>
            <person name="Fauchery L."/>
            <person name="Kohler A."/>
            <person name="Kuo A."/>
            <person name="Labutti K."/>
            <person name="Pangilinan J."/>
            <person name="Lipzen A."/>
            <person name="Riley R."/>
            <person name="Andreopoulos W."/>
            <person name="He G."/>
            <person name="Johnson J."/>
            <person name="Barry K.W."/>
            <person name="Grigoriev I.V."/>
            <person name="Nagy L."/>
            <person name="Hibbett D."/>
            <person name="Henrissat B."/>
            <person name="Matheny P.B."/>
            <person name="Labbe J."/>
            <person name="Martin F."/>
        </authorList>
    </citation>
    <scope>NUCLEOTIDE SEQUENCE</scope>
    <source>
        <strain evidence="1">EC-137</strain>
    </source>
</reference>
<evidence type="ECO:0000313" key="1">
    <source>
        <dbReference type="EMBL" id="KAI0031620.1"/>
    </source>
</evidence>
<keyword evidence="2" id="KW-1185">Reference proteome</keyword>
<protein>
    <submittedName>
        <fullName evidence="1">Uncharacterized protein</fullName>
    </submittedName>
</protein>
<sequence length="387" mass="43069">MATVPENQFVFDLSSSYGAILVGAYLSCAFWGINVMQAYMYYWNYEQDSWFLKSVVAFLLVADTAGKILITKAPWFTLVQNWGRVSALATVPQEALHVGWVGYIIIGIVQFYYIRRIVKCKLRSPCSITRRADVYPLVAMTTSYARSWWLWLCYLFFGAVYLSQFPLMIVYLTFTINKPFVNGNLSQRNVRLTTTLVVVGLVIDAGIAAGMLILLREAQTVDRRFLRSSRTANTIRRLTIIVVNTGLLTVIINFVSLLLRANDLNSSFWAAMPQFPAPSAYISAFLANLNARHFVRGEGGVMTVTNVEDMPQRGGGRSSLANRPNPRVMLSHVGSGTASSRSADVTEGERHIVVTIDKYSQTLDDNNFSVKLDKSMDVGADGTAEVA</sequence>
<comment type="caution">
    <text evidence="1">The sequence shown here is derived from an EMBL/GenBank/DDBJ whole genome shotgun (WGS) entry which is preliminary data.</text>
</comment>
<dbReference type="EMBL" id="MU273573">
    <property type="protein sequence ID" value="KAI0031620.1"/>
    <property type="molecule type" value="Genomic_DNA"/>
</dbReference>
<reference evidence="1" key="2">
    <citation type="journal article" date="2022" name="New Phytol.">
        <title>Evolutionary transition to the ectomycorrhizal habit in the genomes of a hyperdiverse lineage of mushroom-forming fungi.</title>
        <authorList>
            <person name="Looney B."/>
            <person name="Miyauchi S."/>
            <person name="Morin E."/>
            <person name="Drula E."/>
            <person name="Courty P.E."/>
            <person name="Kohler A."/>
            <person name="Kuo A."/>
            <person name="LaButti K."/>
            <person name="Pangilinan J."/>
            <person name="Lipzen A."/>
            <person name="Riley R."/>
            <person name="Andreopoulos W."/>
            <person name="He G."/>
            <person name="Johnson J."/>
            <person name="Nolan M."/>
            <person name="Tritt A."/>
            <person name="Barry K.W."/>
            <person name="Grigoriev I.V."/>
            <person name="Nagy L.G."/>
            <person name="Hibbett D."/>
            <person name="Henrissat B."/>
            <person name="Matheny P.B."/>
            <person name="Labbe J."/>
            <person name="Martin F.M."/>
        </authorList>
    </citation>
    <scope>NUCLEOTIDE SEQUENCE</scope>
    <source>
        <strain evidence="1">EC-137</strain>
    </source>
</reference>
<proteinExistence type="predicted"/>